<dbReference type="Pfam" id="PF00126">
    <property type="entry name" value="HTH_1"/>
    <property type="match status" value="1"/>
</dbReference>
<reference evidence="6 7" key="1">
    <citation type="submission" date="2021-05" db="EMBL/GenBank/DDBJ databases">
        <title>Bacteria Genome sequencing.</title>
        <authorList>
            <person name="Takabe Y."/>
            <person name="Nakajima Y."/>
            <person name="Suzuki S."/>
            <person name="Shiozaki T."/>
        </authorList>
    </citation>
    <scope>NUCLEOTIDE SEQUENCE [LARGE SCALE GENOMIC DNA]</scope>
    <source>
        <strain evidence="6 7">AI_62</strain>
    </source>
</reference>
<sequence length="288" mass="30768">MQNRDLRTLQEIARLGSFSDAAERLNMTLSAVSMQMKALERDLDAALFDRKTRPPRLTPLGRRVADAAGDVLAKETALRALVGPETPLAGRFRLGLVASAGPRLLPGFLRRLPDALPHSRFDVQTGLSENLQTLVITGALDAAVLTATGVPPGGLRQRVIAQDRLVIAGPVGGDPSLPFLHFAPTTGIGRLIAAELAHHPILRAAPRLVLDHVETILACLADGVGRTILPEVDLNRVGVPLERRVLSAERHLVLVTRQGSTLDLHGDRLAGAICGHNPTGLWPDPQCG</sequence>
<dbReference type="Gene3D" id="3.40.190.10">
    <property type="entry name" value="Periplasmic binding protein-like II"/>
    <property type="match status" value="2"/>
</dbReference>
<protein>
    <submittedName>
        <fullName evidence="6">LysR family transcriptional regulator</fullName>
    </submittedName>
</protein>
<dbReference type="InterPro" id="IPR036390">
    <property type="entry name" value="WH_DNA-bd_sf"/>
</dbReference>
<proteinExistence type="inferred from homology"/>
<evidence type="ECO:0000256" key="2">
    <source>
        <dbReference type="ARBA" id="ARBA00023015"/>
    </source>
</evidence>
<dbReference type="EMBL" id="BPFH01000004">
    <property type="protein sequence ID" value="GIT95853.1"/>
    <property type="molecule type" value="Genomic_DNA"/>
</dbReference>
<dbReference type="SUPFAM" id="SSF46785">
    <property type="entry name" value="Winged helix' DNA-binding domain"/>
    <property type="match status" value="1"/>
</dbReference>
<dbReference type="Gene3D" id="1.10.10.10">
    <property type="entry name" value="Winged helix-like DNA-binding domain superfamily/Winged helix DNA-binding domain"/>
    <property type="match status" value="1"/>
</dbReference>
<organism evidence="6 7">
    <name type="scientific">Jannaschia pagri</name>
    <dbReference type="NCBI Taxonomy" id="2829797"/>
    <lineage>
        <taxon>Bacteria</taxon>
        <taxon>Pseudomonadati</taxon>
        <taxon>Pseudomonadota</taxon>
        <taxon>Alphaproteobacteria</taxon>
        <taxon>Rhodobacterales</taxon>
        <taxon>Roseobacteraceae</taxon>
        <taxon>Jannaschia</taxon>
    </lineage>
</organism>
<keyword evidence="3" id="KW-0238">DNA-binding</keyword>
<dbReference type="RefSeq" id="WP_220749340.1">
    <property type="nucleotide sequence ID" value="NZ_BPFH01000004.1"/>
</dbReference>
<feature type="domain" description="HTH lysR-type" evidence="5">
    <location>
        <begin position="1"/>
        <end position="58"/>
    </location>
</feature>
<dbReference type="SUPFAM" id="SSF53850">
    <property type="entry name" value="Periplasmic binding protein-like II"/>
    <property type="match status" value="1"/>
</dbReference>
<name>A0ABQ4NNA1_9RHOB</name>
<evidence type="ECO:0000256" key="3">
    <source>
        <dbReference type="ARBA" id="ARBA00023125"/>
    </source>
</evidence>
<evidence type="ECO:0000259" key="5">
    <source>
        <dbReference type="PROSITE" id="PS50931"/>
    </source>
</evidence>
<gene>
    <name evidence="6" type="ORF">JANAI62_24760</name>
</gene>
<evidence type="ECO:0000313" key="7">
    <source>
        <dbReference type="Proteomes" id="UP000786693"/>
    </source>
</evidence>
<dbReference type="InterPro" id="IPR005119">
    <property type="entry name" value="LysR_subst-bd"/>
</dbReference>
<dbReference type="InterPro" id="IPR000847">
    <property type="entry name" value="LysR_HTH_N"/>
</dbReference>
<dbReference type="Proteomes" id="UP000786693">
    <property type="component" value="Unassembled WGS sequence"/>
</dbReference>
<dbReference type="Pfam" id="PF03466">
    <property type="entry name" value="LysR_substrate"/>
    <property type="match status" value="1"/>
</dbReference>
<keyword evidence="7" id="KW-1185">Reference proteome</keyword>
<keyword evidence="4" id="KW-0804">Transcription</keyword>
<evidence type="ECO:0000256" key="1">
    <source>
        <dbReference type="ARBA" id="ARBA00009437"/>
    </source>
</evidence>
<dbReference type="PROSITE" id="PS50931">
    <property type="entry name" value="HTH_LYSR"/>
    <property type="match status" value="1"/>
</dbReference>
<evidence type="ECO:0000313" key="6">
    <source>
        <dbReference type="EMBL" id="GIT95853.1"/>
    </source>
</evidence>
<accession>A0ABQ4NNA1</accession>
<comment type="similarity">
    <text evidence="1">Belongs to the LysR transcriptional regulatory family.</text>
</comment>
<comment type="caution">
    <text evidence="6">The sequence shown here is derived from an EMBL/GenBank/DDBJ whole genome shotgun (WGS) entry which is preliminary data.</text>
</comment>
<dbReference type="PANTHER" id="PTHR30126:SF94">
    <property type="entry name" value="LYSR FAMILY TRANSCRIPTIONAL REGULATOR"/>
    <property type="match status" value="1"/>
</dbReference>
<evidence type="ECO:0000256" key="4">
    <source>
        <dbReference type="ARBA" id="ARBA00023163"/>
    </source>
</evidence>
<dbReference type="InterPro" id="IPR036388">
    <property type="entry name" value="WH-like_DNA-bd_sf"/>
</dbReference>
<keyword evidence="2" id="KW-0805">Transcription regulation</keyword>
<dbReference type="PANTHER" id="PTHR30126">
    <property type="entry name" value="HTH-TYPE TRANSCRIPTIONAL REGULATOR"/>
    <property type="match status" value="1"/>
</dbReference>